<dbReference type="Pfam" id="PF13975">
    <property type="entry name" value="gag-asp_proteas"/>
    <property type="match status" value="1"/>
</dbReference>
<dbReference type="Proteomes" id="UP000240010">
    <property type="component" value="Unassembled WGS sequence"/>
</dbReference>
<protein>
    <submittedName>
        <fullName evidence="1">Clan AA aspartic protease (TIGR02281 family)</fullName>
    </submittedName>
</protein>
<keyword evidence="1" id="KW-0378">Hydrolase</keyword>
<dbReference type="NCBIfam" id="TIGR02281">
    <property type="entry name" value="clan_AA_DTGA"/>
    <property type="match status" value="1"/>
</dbReference>
<evidence type="ECO:0000313" key="2">
    <source>
        <dbReference type="Proteomes" id="UP000240010"/>
    </source>
</evidence>
<dbReference type="GO" id="GO:0008233">
    <property type="term" value="F:peptidase activity"/>
    <property type="evidence" value="ECO:0007669"/>
    <property type="project" value="UniProtKB-KW"/>
</dbReference>
<name>A0A2S6HC78_9GAMM</name>
<dbReference type="InterPro" id="IPR011969">
    <property type="entry name" value="Clan_AA_Asp_peptidase_C"/>
</dbReference>
<dbReference type="GO" id="GO:0006508">
    <property type="term" value="P:proteolysis"/>
    <property type="evidence" value="ECO:0007669"/>
    <property type="project" value="UniProtKB-KW"/>
</dbReference>
<evidence type="ECO:0000313" key="1">
    <source>
        <dbReference type="EMBL" id="PPK75095.1"/>
    </source>
</evidence>
<dbReference type="CDD" id="cd05483">
    <property type="entry name" value="retropepsin_like_bacteria"/>
    <property type="match status" value="1"/>
</dbReference>
<dbReference type="InterPro" id="IPR021109">
    <property type="entry name" value="Peptidase_aspartic_dom_sf"/>
</dbReference>
<reference evidence="1 2" key="1">
    <citation type="submission" date="2018-02" db="EMBL/GenBank/DDBJ databases">
        <title>Subsurface microbial communities from deep shales in Ohio and West Virginia, USA.</title>
        <authorList>
            <person name="Wrighton K."/>
        </authorList>
    </citation>
    <scope>NUCLEOTIDE SEQUENCE [LARGE SCALE GENOMIC DNA]</scope>
    <source>
        <strain evidence="1 2">OWC-DMM</strain>
    </source>
</reference>
<dbReference type="SUPFAM" id="SSF50630">
    <property type="entry name" value="Acid proteases"/>
    <property type="match status" value="1"/>
</dbReference>
<organism evidence="1 2">
    <name type="scientific">Methylobacter tundripaludum</name>
    <dbReference type="NCBI Taxonomy" id="173365"/>
    <lineage>
        <taxon>Bacteria</taxon>
        <taxon>Pseudomonadati</taxon>
        <taxon>Pseudomonadota</taxon>
        <taxon>Gammaproteobacteria</taxon>
        <taxon>Methylococcales</taxon>
        <taxon>Methylococcaceae</taxon>
        <taxon>Methylobacter</taxon>
    </lineage>
</organism>
<gene>
    <name evidence="1" type="ORF">B0F87_107339</name>
</gene>
<accession>A0A2S6HC78</accession>
<keyword evidence="1" id="KW-0645">Protease</keyword>
<sequence length="213" mass="23664">MRFRFSIYTFNREGCMSYFKSFFLLFFSLIFSQNSFSASKDTVIPHGHSLSDSAPSVSIQADALGHYTGTLLINNVRMPFLIDTGATQVVIPRNLSYSARLPLGKAFQSSTANGLSLSRATRIDSLKIGNIELKGLEAFTSEHLDHVLFGMNALRYFRMTQDGGIMTLTLSSDSLSKATAISSVPTPLPHYKKTWSKTVTCDENDKNCKTSYR</sequence>
<dbReference type="Gene3D" id="2.40.70.10">
    <property type="entry name" value="Acid Proteases"/>
    <property type="match status" value="1"/>
</dbReference>
<comment type="caution">
    <text evidence="1">The sequence shown here is derived from an EMBL/GenBank/DDBJ whole genome shotgun (WGS) entry which is preliminary data.</text>
</comment>
<dbReference type="InterPro" id="IPR034122">
    <property type="entry name" value="Retropepsin-like_bacterial"/>
</dbReference>
<dbReference type="AlphaFoldDB" id="A0A2S6HC78"/>
<dbReference type="EMBL" id="PTIZ01000007">
    <property type="protein sequence ID" value="PPK75095.1"/>
    <property type="molecule type" value="Genomic_DNA"/>
</dbReference>
<proteinExistence type="predicted"/>